<dbReference type="EMBL" id="LSBI01000001">
    <property type="protein sequence ID" value="OAQ94640.1"/>
    <property type="molecule type" value="Genomic_DNA"/>
</dbReference>
<evidence type="ECO:0000313" key="1">
    <source>
        <dbReference type="EMBL" id="OAQ94640.1"/>
    </source>
</evidence>
<organism evidence="1 2">
    <name type="scientific">Purpureocillium lilacinum</name>
    <name type="common">Paecilomyces lilacinus</name>
    <dbReference type="NCBI Taxonomy" id="33203"/>
    <lineage>
        <taxon>Eukaryota</taxon>
        <taxon>Fungi</taxon>
        <taxon>Dikarya</taxon>
        <taxon>Ascomycota</taxon>
        <taxon>Pezizomycotina</taxon>
        <taxon>Sordariomycetes</taxon>
        <taxon>Hypocreomycetidae</taxon>
        <taxon>Hypocreales</taxon>
        <taxon>Ophiocordycipitaceae</taxon>
        <taxon>Purpureocillium</taxon>
    </lineage>
</organism>
<protein>
    <submittedName>
        <fullName evidence="1">Uncharacterized protein</fullName>
    </submittedName>
</protein>
<accession>A0A179HZ61</accession>
<proteinExistence type="predicted"/>
<reference evidence="1 2" key="1">
    <citation type="submission" date="2016-02" db="EMBL/GenBank/DDBJ databases">
        <title>Biosynthesis of antibiotic leucinostatins and their inhibition on Phytophthora in bio-control Purpureocillium lilacinum.</title>
        <authorList>
            <person name="Wang G."/>
            <person name="Liu Z."/>
            <person name="Lin R."/>
            <person name="Li E."/>
            <person name="Mao Z."/>
            <person name="Ling J."/>
            <person name="Yin W."/>
            <person name="Xie B."/>
        </authorList>
    </citation>
    <scope>NUCLEOTIDE SEQUENCE [LARGE SCALE GENOMIC DNA]</scope>
    <source>
        <strain evidence="1">PLFJ-1</strain>
    </source>
</reference>
<evidence type="ECO:0000313" key="2">
    <source>
        <dbReference type="Proteomes" id="UP000078340"/>
    </source>
</evidence>
<name>A0A179HZ61_PURLI</name>
<sequence length="262" mass="29291">MAPGAVWLYNEKRLRRFATPSRHSGPHQRRPRSRERRLISGLGRCIRKTTKPPARSGLPHHQRHAAALSLQLMRHRVGFAPQAEASIVVASKRAVQAYMGHEGLQRCWSQTQPHQTSITDTNIRAQLFNACAGEARAGLLDRPFHKVRRCQPPRYGPCKRASICCAIRDRLRSAVNRPDYTAHGRQTFSPIWPLFSRRTLVQASLQSRATCTATRFVNLQAEKPPRSRVSCAAVSAAYPPFHALMPILTAVAGCFQVPIATP</sequence>
<comment type="caution">
    <text evidence="1">The sequence shown here is derived from an EMBL/GenBank/DDBJ whole genome shotgun (WGS) entry which is preliminary data.</text>
</comment>
<gene>
    <name evidence="1" type="ORF">VFPFJ_00749</name>
</gene>
<dbReference type="AlphaFoldDB" id="A0A179HZ61"/>
<dbReference type="Proteomes" id="UP000078340">
    <property type="component" value="Unassembled WGS sequence"/>
</dbReference>